<reference evidence="7 8" key="1">
    <citation type="submission" date="2015-06" db="EMBL/GenBank/DDBJ databases">
        <authorList>
            <person name="Zeng Y."/>
            <person name="Huang Y."/>
        </authorList>
    </citation>
    <scope>NUCLEOTIDE SEQUENCE [LARGE SCALE GENOMIC DNA]</scope>
    <source>
        <strain evidence="7 8">PQ-2</strain>
    </source>
</reference>
<dbReference type="Proteomes" id="UP000035287">
    <property type="component" value="Chromosome"/>
</dbReference>
<dbReference type="CDD" id="cd02440">
    <property type="entry name" value="AdoMet_MTases"/>
    <property type="match status" value="1"/>
</dbReference>
<dbReference type="AlphaFoldDB" id="A0A0G3XEP7"/>
<dbReference type="Gene3D" id="3.40.50.150">
    <property type="entry name" value="Vaccinia Virus protein VP39"/>
    <property type="match status" value="1"/>
</dbReference>
<dbReference type="PRINTS" id="PR00507">
    <property type="entry name" value="N12N6MTFRASE"/>
</dbReference>
<evidence type="ECO:0000256" key="4">
    <source>
        <dbReference type="ARBA" id="ARBA00022691"/>
    </source>
</evidence>
<accession>A0A0G3XEP7</accession>
<dbReference type="GO" id="GO:0006304">
    <property type="term" value="P:DNA modification"/>
    <property type="evidence" value="ECO:0007669"/>
    <property type="project" value="InterPro"/>
</dbReference>
<dbReference type="InterPro" id="IPR050953">
    <property type="entry name" value="N4_N6_ade-DNA_methylase"/>
</dbReference>
<dbReference type="EMBL" id="CP011770">
    <property type="protein sequence ID" value="AKM09059.1"/>
    <property type="molecule type" value="Genomic_DNA"/>
</dbReference>
<dbReference type="PANTHER" id="PTHR33841:SF1">
    <property type="entry name" value="DNA METHYLTRANSFERASE A"/>
    <property type="match status" value="1"/>
</dbReference>
<dbReference type="SUPFAM" id="SSF53335">
    <property type="entry name" value="S-adenosyl-L-methionine-dependent methyltransferases"/>
    <property type="match status" value="1"/>
</dbReference>
<dbReference type="GO" id="GO:0003676">
    <property type="term" value="F:nucleic acid binding"/>
    <property type="evidence" value="ECO:0007669"/>
    <property type="project" value="InterPro"/>
</dbReference>
<dbReference type="Pfam" id="PF07669">
    <property type="entry name" value="Eco57I"/>
    <property type="match status" value="1"/>
</dbReference>
<keyword evidence="4" id="KW-0949">S-adenosyl-L-methionine</keyword>
<proteinExistence type="predicted"/>
<dbReference type="GO" id="GO:0009007">
    <property type="term" value="F:site-specific DNA-methyltransferase (adenine-specific) activity"/>
    <property type="evidence" value="ECO:0007669"/>
    <property type="project" value="UniProtKB-EC"/>
</dbReference>
<evidence type="ECO:0000256" key="2">
    <source>
        <dbReference type="ARBA" id="ARBA00022603"/>
    </source>
</evidence>
<dbReference type="PANTHER" id="PTHR33841">
    <property type="entry name" value="DNA METHYLTRANSFERASE YEEA-RELATED"/>
    <property type="match status" value="1"/>
</dbReference>
<evidence type="ECO:0000313" key="8">
    <source>
        <dbReference type="Proteomes" id="UP000035287"/>
    </source>
</evidence>
<evidence type="ECO:0000256" key="5">
    <source>
        <dbReference type="ARBA" id="ARBA00047942"/>
    </source>
</evidence>
<dbReference type="InterPro" id="IPR029063">
    <property type="entry name" value="SAM-dependent_MTases_sf"/>
</dbReference>
<dbReference type="KEGG" id="cna:AB433_02310"/>
<evidence type="ECO:0000256" key="1">
    <source>
        <dbReference type="ARBA" id="ARBA00011900"/>
    </source>
</evidence>
<evidence type="ECO:0000313" key="7">
    <source>
        <dbReference type="EMBL" id="AKM09059.1"/>
    </source>
</evidence>
<dbReference type="RefSeq" id="WP_047819755.1">
    <property type="nucleotide sequence ID" value="NZ_CP011770.1"/>
</dbReference>
<protein>
    <recommendedName>
        <fullName evidence="1">site-specific DNA-methyltransferase (adenine-specific)</fullName>
        <ecNumber evidence="1">2.1.1.72</ecNumber>
    </recommendedName>
</protein>
<name>A0A0G3XEP7_9SPHN</name>
<dbReference type="EC" id="2.1.1.72" evidence="1"/>
<dbReference type="InterPro" id="IPR011639">
    <property type="entry name" value="MethylTrfase_TaqI-like_dom"/>
</dbReference>
<gene>
    <name evidence="7" type="ORF">AB433_02310</name>
</gene>
<comment type="catalytic activity">
    <reaction evidence="5">
        <text>a 2'-deoxyadenosine in DNA + S-adenosyl-L-methionine = an N(6)-methyl-2'-deoxyadenosine in DNA + S-adenosyl-L-homocysteine + H(+)</text>
        <dbReference type="Rhea" id="RHEA:15197"/>
        <dbReference type="Rhea" id="RHEA-COMP:12418"/>
        <dbReference type="Rhea" id="RHEA-COMP:12419"/>
        <dbReference type="ChEBI" id="CHEBI:15378"/>
        <dbReference type="ChEBI" id="CHEBI:57856"/>
        <dbReference type="ChEBI" id="CHEBI:59789"/>
        <dbReference type="ChEBI" id="CHEBI:90615"/>
        <dbReference type="ChEBI" id="CHEBI:90616"/>
        <dbReference type="EC" id="2.1.1.72"/>
    </reaction>
</comment>
<feature type="domain" description="Type II methyltransferase M.TaqI-like" evidence="6">
    <location>
        <begin position="165"/>
        <end position="334"/>
    </location>
</feature>
<evidence type="ECO:0000259" key="6">
    <source>
        <dbReference type="Pfam" id="PF07669"/>
    </source>
</evidence>
<dbReference type="OrthoDB" id="9806213at2"/>
<dbReference type="PATRIC" id="fig|1348774.3.peg.486"/>
<evidence type="ECO:0000256" key="3">
    <source>
        <dbReference type="ARBA" id="ARBA00022679"/>
    </source>
</evidence>
<keyword evidence="3" id="KW-0808">Transferase</keyword>
<organism evidence="7 8">
    <name type="scientific">Croceicoccus naphthovorans</name>
    <dbReference type="NCBI Taxonomy" id="1348774"/>
    <lineage>
        <taxon>Bacteria</taxon>
        <taxon>Pseudomonadati</taxon>
        <taxon>Pseudomonadota</taxon>
        <taxon>Alphaproteobacteria</taxon>
        <taxon>Sphingomonadales</taxon>
        <taxon>Erythrobacteraceae</taxon>
        <taxon>Croceicoccus</taxon>
    </lineage>
</organism>
<dbReference type="GO" id="GO:0032259">
    <property type="term" value="P:methylation"/>
    <property type="evidence" value="ECO:0007669"/>
    <property type="project" value="UniProtKB-KW"/>
</dbReference>
<dbReference type="PROSITE" id="PS00092">
    <property type="entry name" value="N6_MTASE"/>
    <property type="match status" value="1"/>
</dbReference>
<sequence>MRPSNTVEAKRLAKTDTVIERAIGKSRSNRVELRFQLLEAAASRFGGFDLAEYHSRFGVRTRKSAARLVADARAIAQSIDESGIHPALALSALAREALDESDRRSSGAYHTDFRLALHLARSVEDRLVPDMRVVDPACGAGILLAAVSLTACGSDRILANEWLRNCVFAADLSPLALRGTLLSLAVLTDDLDALSQMRAKWRVQDSLLAPTKEWKALAPEGFDLVVANPPWEKVKLSRHEYIKASGESRTYGSSYKMDTLRGYEDAKMEKAATAARLVEKFPALAHGEPDLYVAFAELLLQLTRPDGSGALLVPAGLIRSLNTKYLRQELISSTKELAFTVMENRARHFAIDTRFKFLLVDYVKSSKTDKGSKAIGISHATSDDERVNVAKQVKLNVDELQKLRPDLTLPEVRTTAEWKLFKKMQANGVSPEYENSPWQTDFCREVDMTHGRPHFRSTPEPKCLPLIEGRMVQPHRLGCKSYVSGEGRSAVWRNLAPGTSAIRPQFWMPLRTLSAEALKRSKMPRVGFCDITGQTNERSMMAAMIPDGVVCGNKVPTVTFPNDPTQERALLWLSIVNSLPFDWLLRRVVTTTVNYFVLLSVWLPDIEPDSLPGRRLVEISRKLAELDKRGRVSFDVCWQITELRAEADVLVATAYGCTEADLRLMLRDFPLLDRGQPSLPGEERSTVTSDLLLSTWARRKRRQSENAERVSAAMQLGAIAYLSSEFAGTISEVREAAYG</sequence>
<dbReference type="InterPro" id="IPR002052">
    <property type="entry name" value="DNA_methylase_N6_adenine_CS"/>
</dbReference>
<keyword evidence="8" id="KW-1185">Reference proteome</keyword>
<dbReference type="STRING" id="1348774.AB433_02310"/>
<keyword evidence="2" id="KW-0489">Methyltransferase</keyword>